<gene>
    <name evidence="2" type="ORF">MPEBLZ_01391</name>
</gene>
<name>A0A0P8CB72_9EURY</name>
<reference evidence="2 3" key="1">
    <citation type="submission" date="2015-09" db="EMBL/GenBank/DDBJ databases">
        <title>A metagenomics-based metabolic model of nitrate-dependent anaerobic oxidation of methane by Methanoperedens-like archaea.</title>
        <authorList>
            <person name="Arshad A."/>
            <person name="Speth D.R."/>
            <person name="De Graaf R.M."/>
            <person name="Op Den Camp H.J."/>
            <person name="Jetten M.S."/>
            <person name="Welte C.U."/>
        </authorList>
    </citation>
    <scope>NUCLEOTIDE SEQUENCE [LARGE SCALE GENOMIC DNA]</scope>
</reference>
<dbReference type="GO" id="GO:0003677">
    <property type="term" value="F:DNA binding"/>
    <property type="evidence" value="ECO:0007669"/>
    <property type="project" value="InterPro"/>
</dbReference>
<dbReference type="InterPro" id="IPR052975">
    <property type="entry name" value="Repressor-like_regulatory"/>
</dbReference>
<dbReference type="InterPro" id="IPR037914">
    <property type="entry name" value="SpoVT-AbrB_sf"/>
</dbReference>
<proteinExistence type="predicted"/>
<sequence>MEYGRITKKGQITIPQKFREILGIKAGEKVLFDLEDEKVILKKAPQNPVANLVGLGKGIFGAGLEYQRKIRSEWEEK</sequence>
<dbReference type="SMART" id="SM00966">
    <property type="entry name" value="SpoVT_AbrB"/>
    <property type="match status" value="1"/>
</dbReference>
<dbReference type="EMBL" id="LKCM01000115">
    <property type="protein sequence ID" value="KPQ44054.1"/>
    <property type="molecule type" value="Genomic_DNA"/>
</dbReference>
<dbReference type="Gene3D" id="2.10.260.10">
    <property type="match status" value="1"/>
</dbReference>
<dbReference type="PANTHER" id="PTHR34860:SF6">
    <property type="entry name" value="REPRESSOR-LIKE PROTEIN SSO7C3"/>
    <property type="match status" value="1"/>
</dbReference>
<dbReference type="SUPFAM" id="SSF89447">
    <property type="entry name" value="AbrB/MazE/MraZ-like"/>
    <property type="match status" value="1"/>
</dbReference>
<dbReference type="InterPro" id="IPR007159">
    <property type="entry name" value="SpoVT-AbrB_dom"/>
</dbReference>
<comment type="caution">
    <text evidence="2">The sequence shown here is derived from an EMBL/GenBank/DDBJ whole genome shotgun (WGS) entry which is preliminary data.</text>
</comment>
<protein>
    <submittedName>
        <fullName evidence="2">SpoVT / AbrB like domain protein</fullName>
    </submittedName>
</protein>
<evidence type="ECO:0000313" key="2">
    <source>
        <dbReference type="EMBL" id="KPQ44054.1"/>
    </source>
</evidence>
<dbReference type="NCBIfam" id="TIGR01439">
    <property type="entry name" value="lp_hng_hel_AbrB"/>
    <property type="match status" value="1"/>
</dbReference>
<organism evidence="2 3">
    <name type="scientific">Candidatus Methanoperedens nitratireducens</name>
    <dbReference type="NCBI Taxonomy" id="1392998"/>
    <lineage>
        <taxon>Archaea</taxon>
        <taxon>Methanobacteriati</taxon>
        <taxon>Methanobacteriota</taxon>
        <taxon>Stenosarchaea group</taxon>
        <taxon>Methanomicrobia</taxon>
        <taxon>Methanosarcinales</taxon>
        <taxon>ANME-2 cluster</taxon>
        <taxon>Candidatus Methanoperedentaceae</taxon>
        <taxon>Candidatus Methanoperedens</taxon>
    </lineage>
</organism>
<dbReference type="Proteomes" id="UP000050360">
    <property type="component" value="Unassembled WGS sequence"/>
</dbReference>
<evidence type="ECO:0000259" key="1">
    <source>
        <dbReference type="PROSITE" id="PS51740"/>
    </source>
</evidence>
<dbReference type="PROSITE" id="PS51740">
    <property type="entry name" value="SPOVT_ABRB"/>
    <property type="match status" value="1"/>
</dbReference>
<dbReference type="Pfam" id="PF04014">
    <property type="entry name" value="MazE_antitoxin"/>
    <property type="match status" value="1"/>
</dbReference>
<evidence type="ECO:0000313" key="3">
    <source>
        <dbReference type="Proteomes" id="UP000050360"/>
    </source>
</evidence>
<dbReference type="AlphaFoldDB" id="A0A0P8CB72"/>
<feature type="domain" description="SpoVT-AbrB" evidence="1">
    <location>
        <begin position="1"/>
        <end position="46"/>
    </location>
</feature>
<dbReference type="PANTHER" id="PTHR34860">
    <property type="entry name" value="REPRESSOR-LIKE PROTEIN SSO7C3"/>
    <property type="match status" value="1"/>
</dbReference>
<accession>A0A0P8CB72</accession>